<accession>A0ABW2UCH1</accession>
<evidence type="ECO:0000313" key="1">
    <source>
        <dbReference type="EMBL" id="MFC7670132.1"/>
    </source>
</evidence>
<evidence type="ECO:0000313" key="2">
    <source>
        <dbReference type="Proteomes" id="UP001596513"/>
    </source>
</evidence>
<dbReference type="RefSeq" id="WP_380205598.1">
    <property type="nucleotide sequence ID" value="NZ_JBHTEK010000001.1"/>
</dbReference>
<name>A0ABW2UCH1_9BACT</name>
<proteinExistence type="predicted"/>
<gene>
    <name evidence="1" type="ORF">ACFQT0_24235</name>
</gene>
<dbReference type="Proteomes" id="UP001596513">
    <property type="component" value="Unassembled WGS sequence"/>
</dbReference>
<reference evidence="2" key="1">
    <citation type="journal article" date="2019" name="Int. J. Syst. Evol. Microbiol.">
        <title>The Global Catalogue of Microorganisms (GCM) 10K type strain sequencing project: providing services to taxonomists for standard genome sequencing and annotation.</title>
        <authorList>
            <consortium name="The Broad Institute Genomics Platform"/>
            <consortium name="The Broad Institute Genome Sequencing Center for Infectious Disease"/>
            <person name="Wu L."/>
            <person name="Ma J."/>
        </authorList>
    </citation>
    <scope>NUCLEOTIDE SEQUENCE [LARGE SCALE GENOMIC DNA]</scope>
    <source>
        <strain evidence="2">JCM 19635</strain>
    </source>
</reference>
<organism evidence="1 2">
    <name type="scientific">Hymenobacter humi</name>
    <dbReference type="NCBI Taxonomy" id="1411620"/>
    <lineage>
        <taxon>Bacteria</taxon>
        <taxon>Pseudomonadati</taxon>
        <taxon>Bacteroidota</taxon>
        <taxon>Cytophagia</taxon>
        <taxon>Cytophagales</taxon>
        <taxon>Hymenobacteraceae</taxon>
        <taxon>Hymenobacter</taxon>
    </lineage>
</organism>
<comment type="caution">
    <text evidence="1">The sequence shown here is derived from an EMBL/GenBank/DDBJ whole genome shotgun (WGS) entry which is preliminary data.</text>
</comment>
<protein>
    <submittedName>
        <fullName evidence="1">Uncharacterized protein</fullName>
    </submittedName>
</protein>
<sequence length="54" mass="6206">MSRALSLLDFELTVLDDRPNLPTLEANDAAHHRRVISYDNVAAEIPRARTSTWW</sequence>
<dbReference type="EMBL" id="JBHTEK010000001">
    <property type="protein sequence ID" value="MFC7670132.1"/>
    <property type="molecule type" value="Genomic_DNA"/>
</dbReference>
<keyword evidence="2" id="KW-1185">Reference proteome</keyword>